<keyword evidence="7" id="KW-1185">Reference proteome</keyword>
<dbReference type="EMBL" id="JMSN01000016">
    <property type="protein sequence ID" value="KDN51399.1"/>
    <property type="molecule type" value="Genomic_DNA"/>
</dbReference>
<dbReference type="OMA" id="SINQDFW"/>
<feature type="domain" description="Peptidase A1" evidence="5">
    <location>
        <begin position="106"/>
        <end position="380"/>
    </location>
</feature>
<name>A0A066WK60_TILAU</name>
<feature type="chain" id="PRO_5001633890" evidence="4">
    <location>
        <begin position="19"/>
        <end position="380"/>
    </location>
</feature>
<sequence length="380" mass="39867">MQLTSAVLAAALAASVISAPVRKTSSIEVSLSKRGFLSRIKDRHGRVNYPGLHKEIAYLKYKYHKSLENYKRNNQGEAHPFDRRSEHAARGSGAVSLQDVSNQELWVGAASFGGQSIQFDFDTGSAGTICNAGAYSPGSSARNTGTTFHDSYGDGTTASGEVYTDILSIGGLNADGATIGLATQQFVSDPDQGIAGMGFPSLASFQQRTPLFYSLINAGVLDEHAFIFRLSTGDSTLTLGQTDSKVNFTPVTHAAYWSISGAINGKSINGIIDSGTTLIVAPTNEAQSLFDSLGLQSSSSSGQLTATYDCSKPPSVIFTFSGASIRLGKYTAYGTDDNGNCVLSIVGADIGSAGWIIGDPLFLSSGEVVFDVANKQVGFA</sequence>
<evidence type="ECO:0000313" key="7">
    <source>
        <dbReference type="Proteomes" id="UP000027361"/>
    </source>
</evidence>
<dbReference type="Pfam" id="PF00026">
    <property type="entry name" value="Asp"/>
    <property type="match status" value="1"/>
</dbReference>
<feature type="compositionally biased region" description="Basic and acidic residues" evidence="3">
    <location>
        <begin position="79"/>
        <end position="89"/>
    </location>
</feature>
<keyword evidence="2" id="KW-0378">Hydrolase</keyword>
<dbReference type="GeneID" id="25263981"/>
<comment type="similarity">
    <text evidence="1">Belongs to the peptidase A1 family.</text>
</comment>
<evidence type="ECO:0000256" key="3">
    <source>
        <dbReference type="SAM" id="MobiDB-lite"/>
    </source>
</evidence>
<feature type="signal peptide" evidence="4">
    <location>
        <begin position="1"/>
        <end position="18"/>
    </location>
</feature>
<proteinExistence type="inferred from homology"/>
<dbReference type="GO" id="GO:0004190">
    <property type="term" value="F:aspartic-type endopeptidase activity"/>
    <property type="evidence" value="ECO:0007669"/>
    <property type="project" value="UniProtKB-KW"/>
</dbReference>
<dbReference type="STRING" id="1037660.A0A066WK60"/>
<protein>
    <submittedName>
        <fullName evidence="6">Acid protease</fullName>
    </submittedName>
</protein>
<evidence type="ECO:0000256" key="4">
    <source>
        <dbReference type="SAM" id="SignalP"/>
    </source>
</evidence>
<dbReference type="PANTHER" id="PTHR47966">
    <property type="entry name" value="BETA-SITE APP-CLEAVING ENZYME, ISOFORM A-RELATED"/>
    <property type="match status" value="1"/>
</dbReference>
<dbReference type="AlphaFoldDB" id="A0A066WK60"/>
<evidence type="ECO:0000256" key="2">
    <source>
        <dbReference type="ARBA" id="ARBA00022750"/>
    </source>
</evidence>
<dbReference type="OrthoDB" id="15189at2759"/>
<dbReference type="GO" id="GO:0006508">
    <property type="term" value="P:proteolysis"/>
    <property type="evidence" value="ECO:0007669"/>
    <property type="project" value="UniProtKB-KW"/>
</dbReference>
<dbReference type="InterPro" id="IPR034164">
    <property type="entry name" value="Pepsin-like_dom"/>
</dbReference>
<dbReference type="HOGENOM" id="CLU_013253_1_4_1"/>
<feature type="region of interest" description="Disordered" evidence="3">
    <location>
        <begin position="73"/>
        <end position="94"/>
    </location>
</feature>
<dbReference type="RefSeq" id="XP_013244738.1">
    <property type="nucleotide sequence ID" value="XM_013389284.1"/>
</dbReference>
<dbReference type="CDD" id="cd05471">
    <property type="entry name" value="pepsin_like"/>
    <property type="match status" value="1"/>
</dbReference>
<dbReference type="Gene3D" id="2.40.70.10">
    <property type="entry name" value="Acid Proteases"/>
    <property type="match status" value="2"/>
</dbReference>
<dbReference type="InterPro" id="IPR001461">
    <property type="entry name" value="Aspartic_peptidase_A1"/>
</dbReference>
<evidence type="ECO:0000259" key="5">
    <source>
        <dbReference type="PROSITE" id="PS51767"/>
    </source>
</evidence>
<comment type="caution">
    <text evidence="6">The sequence shown here is derived from an EMBL/GenBank/DDBJ whole genome shotgun (WGS) entry which is preliminary data.</text>
</comment>
<evidence type="ECO:0000313" key="6">
    <source>
        <dbReference type="EMBL" id="KDN51399.1"/>
    </source>
</evidence>
<dbReference type="InterPro" id="IPR001969">
    <property type="entry name" value="Aspartic_peptidase_AS"/>
</dbReference>
<keyword evidence="2" id="KW-0064">Aspartyl protease</keyword>
<gene>
    <name evidence="6" type="ORF">K437DRAFT_254806</name>
</gene>
<dbReference type="InterPro" id="IPR033121">
    <property type="entry name" value="PEPTIDASE_A1"/>
</dbReference>
<dbReference type="Proteomes" id="UP000027361">
    <property type="component" value="Unassembled WGS sequence"/>
</dbReference>
<dbReference type="PROSITE" id="PS00141">
    <property type="entry name" value="ASP_PROTEASE"/>
    <property type="match status" value="1"/>
</dbReference>
<keyword evidence="4" id="KW-0732">Signal</keyword>
<dbReference type="InterPro" id="IPR021109">
    <property type="entry name" value="Peptidase_aspartic_dom_sf"/>
</dbReference>
<accession>A0A066WK60</accession>
<dbReference type="InParanoid" id="A0A066WK60"/>
<dbReference type="PROSITE" id="PS51767">
    <property type="entry name" value="PEPTIDASE_A1"/>
    <property type="match status" value="1"/>
</dbReference>
<dbReference type="SUPFAM" id="SSF50630">
    <property type="entry name" value="Acid proteases"/>
    <property type="match status" value="1"/>
</dbReference>
<reference evidence="6 7" key="1">
    <citation type="submission" date="2014-05" db="EMBL/GenBank/DDBJ databases">
        <title>Draft genome sequence of a rare smut relative, Tilletiaria anomala UBC 951.</title>
        <authorList>
            <consortium name="DOE Joint Genome Institute"/>
            <person name="Toome M."/>
            <person name="Kuo A."/>
            <person name="Henrissat B."/>
            <person name="Lipzen A."/>
            <person name="Tritt A."/>
            <person name="Yoshinaga Y."/>
            <person name="Zane M."/>
            <person name="Barry K."/>
            <person name="Grigoriev I.V."/>
            <person name="Spatafora J.W."/>
            <person name="Aimea M.C."/>
        </authorList>
    </citation>
    <scope>NUCLEOTIDE SEQUENCE [LARGE SCALE GENOMIC DNA]</scope>
    <source>
        <strain evidence="6 7">UBC 951</strain>
    </source>
</reference>
<evidence type="ECO:0000256" key="1">
    <source>
        <dbReference type="ARBA" id="ARBA00007447"/>
    </source>
</evidence>
<keyword evidence="6" id="KW-0645">Protease</keyword>
<organism evidence="6 7">
    <name type="scientific">Tilletiaria anomala (strain ATCC 24038 / CBS 436.72 / UBC 951)</name>
    <dbReference type="NCBI Taxonomy" id="1037660"/>
    <lineage>
        <taxon>Eukaryota</taxon>
        <taxon>Fungi</taxon>
        <taxon>Dikarya</taxon>
        <taxon>Basidiomycota</taxon>
        <taxon>Ustilaginomycotina</taxon>
        <taxon>Exobasidiomycetes</taxon>
        <taxon>Georgefischeriales</taxon>
        <taxon>Tilletiariaceae</taxon>
        <taxon>Tilletiaria</taxon>
    </lineage>
</organism>
<dbReference type="PANTHER" id="PTHR47966:SF57">
    <property type="entry name" value="PEPTIDASE A1 DOMAIN-CONTAINING PROTEIN"/>
    <property type="match status" value="1"/>
</dbReference>